<dbReference type="OrthoDB" id="9789113at2"/>
<evidence type="ECO:0000313" key="9">
    <source>
        <dbReference type="EMBL" id="ACL75907.1"/>
    </source>
</evidence>
<dbReference type="SUPFAM" id="SSF48317">
    <property type="entry name" value="Acid phosphatase/Vanadium-dependent haloperoxidase"/>
    <property type="match status" value="1"/>
</dbReference>
<keyword evidence="10" id="KW-1185">Reference proteome</keyword>
<organism evidence="9 10">
    <name type="scientific">Ruminiclostridium cellulolyticum (strain ATCC 35319 / DSM 5812 / JCM 6584 / H10)</name>
    <name type="common">Clostridium cellulolyticum</name>
    <dbReference type="NCBI Taxonomy" id="394503"/>
    <lineage>
        <taxon>Bacteria</taxon>
        <taxon>Bacillati</taxon>
        <taxon>Bacillota</taxon>
        <taxon>Clostridia</taxon>
        <taxon>Eubacteriales</taxon>
        <taxon>Oscillospiraceae</taxon>
        <taxon>Ruminiclostridium</taxon>
    </lineage>
</organism>
<sequence>MSGLKGILYVADINTLLIFNNSIRCKLLDIIMPKLTHLGSATATISTCLMITVMGSGEVRKAGVQALLALALSHLFVRLLKNNVCRLRPKDVLYNINTFNVALDYYSFPSGHTTAAFAIATTLALNLPILAVICFPIALVIAISRLYLGVHYPSDVLAGIAIAIFSSVVLQLIISH</sequence>
<reference evidence="9 10" key="1">
    <citation type="submission" date="2009-01" db="EMBL/GenBank/DDBJ databases">
        <title>Complete sequence of Clostridium cellulolyticum H10.</title>
        <authorList>
            <consortium name="US DOE Joint Genome Institute"/>
            <person name="Lucas S."/>
            <person name="Copeland A."/>
            <person name="Lapidus A."/>
            <person name="Glavina del Rio T."/>
            <person name="Dalin E."/>
            <person name="Tice H."/>
            <person name="Bruce D."/>
            <person name="Goodwin L."/>
            <person name="Pitluck S."/>
            <person name="Chertkov O."/>
            <person name="Saunders E."/>
            <person name="Brettin T."/>
            <person name="Detter J.C."/>
            <person name="Han C."/>
            <person name="Larimer F."/>
            <person name="Land M."/>
            <person name="Hauser L."/>
            <person name="Kyrpides N."/>
            <person name="Ivanova N."/>
            <person name="Zhou J."/>
            <person name="Richardson P."/>
        </authorList>
    </citation>
    <scope>NUCLEOTIDE SEQUENCE [LARGE SCALE GENOMIC DNA]</scope>
    <source>
        <strain evidence="10">ATCC 35319 / DSM 5812 / JCM 6584 / H10</strain>
    </source>
</reference>
<dbReference type="eggNOG" id="COG0671">
    <property type="taxonomic scope" value="Bacteria"/>
</dbReference>
<feature type="transmembrane region" description="Helical" evidence="7">
    <location>
        <begin position="156"/>
        <end position="174"/>
    </location>
</feature>
<dbReference type="AlphaFoldDB" id="B8I281"/>
<dbReference type="HOGENOM" id="CLU_072573_10_3_9"/>
<dbReference type="InterPro" id="IPR000326">
    <property type="entry name" value="PAP2/HPO"/>
</dbReference>
<dbReference type="GO" id="GO:0005886">
    <property type="term" value="C:plasma membrane"/>
    <property type="evidence" value="ECO:0007669"/>
    <property type="project" value="UniProtKB-SubCell"/>
</dbReference>
<dbReference type="Pfam" id="PF01569">
    <property type="entry name" value="PAP2"/>
    <property type="match status" value="1"/>
</dbReference>
<evidence type="ECO:0000256" key="2">
    <source>
        <dbReference type="ARBA" id="ARBA00022475"/>
    </source>
</evidence>
<keyword evidence="3 7" id="KW-0812">Transmembrane</keyword>
<accession>B8I281</accession>
<evidence type="ECO:0000259" key="8">
    <source>
        <dbReference type="SMART" id="SM00014"/>
    </source>
</evidence>
<keyword evidence="2" id="KW-1003">Cell membrane</keyword>
<dbReference type="EMBL" id="CP001348">
    <property type="protein sequence ID" value="ACL75907.1"/>
    <property type="molecule type" value="Genomic_DNA"/>
</dbReference>
<evidence type="ECO:0000256" key="6">
    <source>
        <dbReference type="ARBA" id="ARBA00023136"/>
    </source>
</evidence>
<evidence type="ECO:0000256" key="4">
    <source>
        <dbReference type="ARBA" id="ARBA00022801"/>
    </source>
</evidence>
<name>B8I281_RUMCH</name>
<keyword evidence="4" id="KW-0378">Hydrolase</keyword>
<keyword evidence="6 7" id="KW-0472">Membrane</keyword>
<dbReference type="RefSeq" id="WP_015925047.1">
    <property type="nucleotide sequence ID" value="NC_011898.1"/>
</dbReference>
<dbReference type="Gene3D" id="1.20.144.10">
    <property type="entry name" value="Phosphatidic acid phosphatase type 2/haloperoxidase"/>
    <property type="match status" value="1"/>
</dbReference>
<evidence type="ECO:0000256" key="1">
    <source>
        <dbReference type="ARBA" id="ARBA00004651"/>
    </source>
</evidence>
<feature type="domain" description="Phosphatidic acid phosphatase type 2/haloperoxidase" evidence="8">
    <location>
        <begin position="61"/>
        <end position="171"/>
    </location>
</feature>
<comment type="subcellular location">
    <subcellularLocation>
        <location evidence="1">Cell membrane</location>
        <topology evidence="1">Multi-pass membrane protein</topology>
    </subcellularLocation>
</comment>
<proteinExistence type="predicted"/>
<keyword evidence="5 7" id="KW-1133">Transmembrane helix</keyword>
<feature type="transmembrane region" description="Helical" evidence="7">
    <location>
        <begin position="114"/>
        <end position="144"/>
    </location>
</feature>
<dbReference type="InterPro" id="IPR036938">
    <property type="entry name" value="PAP2/HPO_sf"/>
</dbReference>
<protein>
    <submittedName>
        <fullName evidence="9">Phosphoesterase PA-phosphatase related</fullName>
    </submittedName>
</protein>
<dbReference type="PANTHER" id="PTHR14969">
    <property type="entry name" value="SPHINGOSINE-1-PHOSPHATE PHOSPHOHYDROLASE"/>
    <property type="match status" value="1"/>
</dbReference>
<dbReference type="SMART" id="SM00014">
    <property type="entry name" value="acidPPc"/>
    <property type="match status" value="1"/>
</dbReference>
<dbReference type="PANTHER" id="PTHR14969:SF62">
    <property type="entry name" value="DECAPRENYLPHOSPHORYL-5-PHOSPHORIBOSE PHOSPHATASE RV3807C-RELATED"/>
    <property type="match status" value="1"/>
</dbReference>
<gene>
    <name evidence="9" type="ordered locus">Ccel_1555</name>
</gene>
<dbReference type="Proteomes" id="UP000001349">
    <property type="component" value="Chromosome"/>
</dbReference>
<evidence type="ECO:0000313" key="10">
    <source>
        <dbReference type="Proteomes" id="UP000001349"/>
    </source>
</evidence>
<evidence type="ECO:0000256" key="5">
    <source>
        <dbReference type="ARBA" id="ARBA00022989"/>
    </source>
</evidence>
<dbReference type="STRING" id="394503.Ccel_1555"/>
<dbReference type="GO" id="GO:0016787">
    <property type="term" value="F:hydrolase activity"/>
    <property type="evidence" value="ECO:0007669"/>
    <property type="project" value="UniProtKB-KW"/>
</dbReference>
<dbReference type="KEGG" id="cce:Ccel_1555"/>
<evidence type="ECO:0000256" key="3">
    <source>
        <dbReference type="ARBA" id="ARBA00022692"/>
    </source>
</evidence>
<evidence type="ECO:0000256" key="7">
    <source>
        <dbReference type="SAM" id="Phobius"/>
    </source>
</evidence>